<keyword evidence="5" id="KW-0133">Cell shape</keyword>
<evidence type="ECO:0000256" key="3">
    <source>
        <dbReference type="ARBA" id="ARBA00022741"/>
    </source>
</evidence>
<dbReference type="InterPro" id="IPR013221">
    <property type="entry name" value="Mur_ligase_cen"/>
</dbReference>
<comment type="caution">
    <text evidence="10">The sequence shown here is derived from an EMBL/GenBank/DDBJ whole genome shotgun (WGS) entry which is preliminary data.</text>
</comment>
<dbReference type="InterPro" id="IPR035911">
    <property type="entry name" value="MurE/MurF_N"/>
</dbReference>
<keyword evidence="7" id="KW-0961">Cell wall biogenesis/degradation</keyword>
<dbReference type="GO" id="GO:0008360">
    <property type="term" value="P:regulation of cell shape"/>
    <property type="evidence" value="ECO:0007669"/>
    <property type="project" value="UniProtKB-KW"/>
</dbReference>
<dbReference type="GO" id="GO:0071555">
    <property type="term" value="P:cell wall organization"/>
    <property type="evidence" value="ECO:0007669"/>
    <property type="project" value="UniProtKB-KW"/>
</dbReference>
<keyword evidence="6" id="KW-0573">Peptidoglycan synthesis</keyword>
<dbReference type="GO" id="GO:0051301">
    <property type="term" value="P:cell division"/>
    <property type="evidence" value="ECO:0007669"/>
    <property type="project" value="InterPro"/>
</dbReference>
<reference evidence="10" key="1">
    <citation type="submission" date="2020-07" db="EMBL/GenBank/DDBJ databases">
        <title>Huge and variable diversity of episymbiotic CPR bacteria and DPANN archaea in groundwater ecosystems.</title>
        <authorList>
            <person name="He C.Y."/>
            <person name="Keren R."/>
            <person name="Whittaker M."/>
            <person name="Farag I.F."/>
            <person name="Doudna J."/>
            <person name="Cate J.H.D."/>
            <person name="Banfield J.F."/>
        </authorList>
    </citation>
    <scope>NUCLEOTIDE SEQUENCE</scope>
    <source>
        <strain evidence="10">NC_groundwater_928_Pr1_S-0.2um_72_17</strain>
    </source>
</reference>
<gene>
    <name evidence="10" type="primary">murE</name>
    <name evidence="10" type="ORF">HY076_02900</name>
</gene>
<dbReference type="PANTHER" id="PTHR23135:SF4">
    <property type="entry name" value="UDP-N-ACETYLMURAMOYL-L-ALANYL-D-GLUTAMATE--2,6-DIAMINOPIMELATE LIGASE MURE HOMOLOG, CHLOROPLASTIC"/>
    <property type="match status" value="1"/>
</dbReference>
<dbReference type="Pfam" id="PF08245">
    <property type="entry name" value="Mur_ligase_M"/>
    <property type="match status" value="1"/>
</dbReference>
<dbReference type="PROSITE" id="PS01011">
    <property type="entry name" value="FOLYLPOLYGLU_SYNT_1"/>
    <property type="match status" value="1"/>
</dbReference>
<name>A0A9D6L3P0_UNCEI</name>
<dbReference type="Gene3D" id="3.40.1190.10">
    <property type="entry name" value="Mur-like, catalytic domain"/>
    <property type="match status" value="1"/>
</dbReference>
<sequence>MTLAALLAEVDVTAVSGPTDAEVTAVSVDSRRVRPGTLFFGVAGTRDDGARYAEQAMASGAVGVVVARGTAFASRARASAIVEVEEPRRALAQAAARLHGHPERALRVVGVTGTNGKTTTTWMLESILRAAGITAGVIGTTGVALGGERRAASLTTPDAPELFALLREMVDRGVQVVAIEVSSHALAQRRAYWIGCEVAVFTNLTRDHLDYHETMERYFDAKLMLFDGRNGARRDGAVAVVNANDPNADAVARAAERGGLSVLRYAVATAGDGLPVVDADLAVLKIETTPGGLDLEVVLDPRPRSEFHATVPLIGRHNAWNAAAAMTAAHALGIASETSALGLASMPQVPGRLERVDAGQPFLVVVDYAHTP</sequence>
<dbReference type="EMBL" id="JACQAY010000083">
    <property type="protein sequence ID" value="MBI3539202.1"/>
    <property type="molecule type" value="Genomic_DNA"/>
</dbReference>
<dbReference type="Gene3D" id="3.40.1390.10">
    <property type="entry name" value="MurE/MurF, N-terminal domain"/>
    <property type="match status" value="1"/>
</dbReference>
<dbReference type="InterPro" id="IPR000713">
    <property type="entry name" value="Mur_ligase_N"/>
</dbReference>
<proteinExistence type="predicted"/>
<dbReference type="InterPro" id="IPR005761">
    <property type="entry name" value="UDP-N-AcMur-Glu-dNH2Pim_ligase"/>
</dbReference>
<evidence type="ECO:0000259" key="8">
    <source>
        <dbReference type="Pfam" id="PF01225"/>
    </source>
</evidence>
<keyword evidence="1" id="KW-0963">Cytoplasm</keyword>
<dbReference type="Proteomes" id="UP000807850">
    <property type="component" value="Unassembled WGS sequence"/>
</dbReference>
<keyword evidence="4" id="KW-0067">ATP-binding</keyword>
<feature type="domain" description="Mur ligase N-terminal catalytic" evidence="8">
    <location>
        <begin position="23"/>
        <end position="97"/>
    </location>
</feature>
<evidence type="ECO:0000256" key="6">
    <source>
        <dbReference type="ARBA" id="ARBA00022984"/>
    </source>
</evidence>
<dbReference type="SUPFAM" id="SSF63418">
    <property type="entry name" value="MurE/MurF N-terminal domain"/>
    <property type="match status" value="1"/>
</dbReference>
<dbReference type="GO" id="GO:0004326">
    <property type="term" value="F:tetrahydrofolylpolyglutamate synthase activity"/>
    <property type="evidence" value="ECO:0007669"/>
    <property type="project" value="InterPro"/>
</dbReference>
<evidence type="ECO:0000256" key="7">
    <source>
        <dbReference type="ARBA" id="ARBA00023316"/>
    </source>
</evidence>
<dbReference type="Pfam" id="PF01225">
    <property type="entry name" value="Mur_ligase"/>
    <property type="match status" value="1"/>
</dbReference>
<dbReference type="NCBIfam" id="TIGR01085">
    <property type="entry name" value="murE"/>
    <property type="match status" value="1"/>
</dbReference>
<dbReference type="GO" id="GO:0005737">
    <property type="term" value="C:cytoplasm"/>
    <property type="evidence" value="ECO:0007669"/>
    <property type="project" value="InterPro"/>
</dbReference>
<dbReference type="SUPFAM" id="SSF53623">
    <property type="entry name" value="MurD-like peptide ligases, catalytic domain"/>
    <property type="match status" value="1"/>
</dbReference>
<keyword evidence="2" id="KW-0436">Ligase</keyword>
<dbReference type="InterPro" id="IPR018109">
    <property type="entry name" value="Folylpolyglutamate_synth_CS"/>
</dbReference>
<evidence type="ECO:0000313" key="10">
    <source>
        <dbReference type="EMBL" id="MBI3539202.1"/>
    </source>
</evidence>
<feature type="domain" description="Mur ligase central" evidence="9">
    <location>
        <begin position="111"/>
        <end position="329"/>
    </location>
</feature>
<dbReference type="GO" id="GO:0009252">
    <property type="term" value="P:peptidoglycan biosynthetic process"/>
    <property type="evidence" value="ECO:0007669"/>
    <property type="project" value="UniProtKB-KW"/>
</dbReference>
<dbReference type="SUPFAM" id="SSF53244">
    <property type="entry name" value="MurD-like peptide ligases, peptide-binding domain"/>
    <property type="match status" value="1"/>
</dbReference>
<accession>A0A9D6L3P0</accession>
<evidence type="ECO:0000256" key="5">
    <source>
        <dbReference type="ARBA" id="ARBA00022960"/>
    </source>
</evidence>
<dbReference type="PANTHER" id="PTHR23135">
    <property type="entry name" value="MUR LIGASE FAMILY MEMBER"/>
    <property type="match status" value="1"/>
</dbReference>
<evidence type="ECO:0000313" key="11">
    <source>
        <dbReference type="Proteomes" id="UP000807850"/>
    </source>
</evidence>
<evidence type="ECO:0000256" key="2">
    <source>
        <dbReference type="ARBA" id="ARBA00022598"/>
    </source>
</evidence>
<organism evidence="10 11">
    <name type="scientific">Eiseniibacteriota bacterium</name>
    <dbReference type="NCBI Taxonomy" id="2212470"/>
    <lineage>
        <taxon>Bacteria</taxon>
        <taxon>Candidatus Eiseniibacteriota</taxon>
    </lineage>
</organism>
<dbReference type="InterPro" id="IPR036565">
    <property type="entry name" value="Mur-like_cat_sf"/>
</dbReference>
<dbReference type="AlphaFoldDB" id="A0A9D6L3P0"/>
<evidence type="ECO:0000256" key="1">
    <source>
        <dbReference type="ARBA" id="ARBA00022490"/>
    </source>
</evidence>
<evidence type="ECO:0000256" key="4">
    <source>
        <dbReference type="ARBA" id="ARBA00022840"/>
    </source>
</evidence>
<evidence type="ECO:0000259" key="9">
    <source>
        <dbReference type="Pfam" id="PF08245"/>
    </source>
</evidence>
<dbReference type="InterPro" id="IPR036615">
    <property type="entry name" value="Mur_ligase_C_dom_sf"/>
</dbReference>
<keyword evidence="3" id="KW-0547">Nucleotide-binding</keyword>
<dbReference type="GO" id="GO:0005524">
    <property type="term" value="F:ATP binding"/>
    <property type="evidence" value="ECO:0007669"/>
    <property type="project" value="UniProtKB-KW"/>
</dbReference>
<feature type="non-terminal residue" evidence="10">
    <location>
        <position position="372"/>
    </location>
</feature>
<protein>
    <submittedName>
        <fullName evidence="10">UDP-N-acetylmuramyl-tripeptide synthetase</fullName>
    </submittedName>
</protein>